<dbReference type="Gene3D" id="3.55.50.30">
    <property type="match status" value="1"/>
</dbReference>
<dbReference type="PANTHER" id="PTHR30273:SF2">
    <property type="entry name" value="PROTEIN FECR"/>
    <property type="match status" value="1"/>
</dbReference>
<dbReference type="PANTHER" id="PTHR30273">
    <property type="entry name" value="PERIPLASMIC SIGNAL SENSOR AND SIGMA FACTOR ACTIVATOR FECR-RELATED"/>
    <property type="match status" value="1"/>
</dbReference>
<evidence type="ECO:0000259" key="3">
    <source>
        <dbReference type="Pfam" id="PF16220"/>
    </source>
</evidence>
<dbReference type="Pfam" id="PF16220">
    <property type="entry name" value="DUF4880"/>
    <property type="match status" value="1"/>
</dbReference>
<dbReference type="RefSeq" id="WP_306947206.1">
    <property type="nucleotide sequence ID" value="NZ_CP132976.1"/>
</dbReference>
<reference evidence="4 5" key="1">
    <citation type="submission" date="2023-08" db="EMBL/GenBank/DDBJ databases">
        <title>Achromobacter seleniivolatilans sp. nov., isolated from seleniferous soil.</title>
        <authorList>
            <person name="Zhang S."/>
            <person name="Li K."/>
            <person name="Peng J."/>
            <person name="Zhao Q."/>
            <person name="Wang H."/>
            <person name="Guo Y."/>
        </authorList>
    </citation>
    <scope>NUCLEOTIDE SEQUENCE [LARGE SCALE GENOMIC DNA]</scope>
    <source>
        <strain evidence="4 5">R39</strain>
    </source>
</reference>
<dbReference type="InterPro" id="IPR032623">
    <property type="entry name" value="FecR_N"/>
</dbReference>
<dbReference type="PIRSF" id="PIRSF018266">
    <property type="entry name" value="FecR"/>
    <property type="match status" value="1"/>
</dbReference>
<proteinExistence type="predicted"/>
<feature type="domain" description="FecR N-terminal" evidence="3">
    <location>
        <begin position="2"/>
        <end position="38"/>
    </location>
</feature>
<evidence type="ECO:0000256" key="1">
    <source>
        <dbReference type="SAM" id="Phobius"/>
    </source>
</evidence>
<organism evidence="4 5">
    <name type="scientific">Achromobacter seleniivolatilans</name>
    <dbReference type="NCBI Taxonomy" id="3047478"/>
    <lineage>
        <taxon>Bacteria</taxon>
        <taxon>Pseudomonadati</taxon>
        <taxon>Pseudomonadota</taxon>
        <taxon>Betaproteobacteria</taxon>
        <taxon>Burkholderiales</taxon>
        <taxon>Alcaligenaceae</taxon>
        <taxon>Achromobacter</taxon>
    </lineage>
</organism>
<accession>A0ABY9M5W1</accession>
<gene>
    <name evidence="4" type="ORF">RAS12_08490</name>
</gene>
<keyword evidence="5" id="KW-1185">Reference proteome</keyword>
<dbReference type="EMBL" id="CP132976">
    <property type="protein sequence ID" value="WMD22401.1"/>
    <property type="molecule type" value="Genomic_DNA"/>
</dbReference>
<feature type="transmembrane region" description="Helical" evidence="1">
    <location>
        <begin position="74"/>
        <end position="96"/>
    </location>
</feature>
<dbReference type="InterPro" id="IPR006860">
    <property type="entry name" value="FecR"/>
</dbReference>
<dbReference type="Proteomes" id="UP001234798">
    <property type="component" value="Chromosome"/>
</dbReference>
<dbReference type="Pfam" id="PF04773">
    <property type="entry name" value="FecR"/>
    <property type="match status" value="1"/>
</dbReference>
<sequence length="315" mass="34300">MHWLTRIQSGDATHEEVDACAAWRRADPEHDRLYRSVEFFWEASRQLPEKKLRTILAQGVAAQSAPLHLSRRRFGFGVAGACVAATAAVVVLPVIFTAAPQYEASVNSRDLGSRKTVLPDGSSLNLNVGTQLNVALYDQQRVVELTSGEVFLSVQPDPARPFIVKAGGTVVTVTGTRFNVRRDDSQVKVAVESGSVSVSAGRWWNKANRNLTAGQSVNVGADGEVSSVATANIANVTAWREGKIVFDNAPLEYAVSEINRYLQHPAKLDAPRLRDYRVAGVFSINDPESMLAALPAIAPVRLQHQPDGRVQILPR</sequence>
<keyword evidence="1" id="KW-1133">Transmembrane helix</keyword>
<keyword evidence="1" id="KW-0812">Transmembrane</keyword>
<evidence type="ECO:0000313" key="4">
    <source>
        <dbReference type="EMBL" id="WMD22401.1"/>
    </source>
</evidence>
<name>A0ABY9M5W1_9BURK</name>
<feature type="domain" description="FecR protein" evidence="2">
    <location>
        <begin position="110"/>
        <end position="196"/>
    </location>
</feature>
<protein>
    <submittedName>
        <fullName evidence="4">FecR domain-containing protein</fullName>
    </submittedName>
</protein>
<keyword evidence="1" id="KW-0472">Membrane</keyword>
<dbReference type="Gene3D" id="2.60.120.1440">
    <property type="match status" value="1"/>
</dbReference>
<evidence type="ECO:0000259" key="2">
    <source>
        <dbReference type="Pfam" id="PF04773"/>
    </source>
</evidence>
<dbReference type="InterPro" id="IPR012373">
    <property type="entry name" value="Ferrdict_sens_TM"/>
</dbReference>
<evidence type="ECO:0000313" key="5">
    <source>
        <dbReference type="Proteomes" id="UP001234798"/>
    </source>
</evidence>